<evidence type="ECO:0000256" key="2">
    <source>
        <dbReference type="ARBA" id="ARBA00022801"/>
    </source>
</evidence>
<organism evidence="4 5">
    <name type="scientific">Streptomyces kanamyceticus</name>
    <dbReference type="NCBI Taxonomy" id="1967"/>
    <lineage>
        <taxon>Bacteria</taxon>
        <taxon>Bacillati</taxon>
        <taxon>Actinomycetota</taxon>
        <taxon>Actinomycetes</taxon>
        <taxon>Kitasatosporales</taxon>
        <taxon>Streptomycetaceae</taxon>
        <taxon>Streptomyces</taxon>
    </lineage>
</organism>
<sequence>MSDWIRCFHPAPEAPARLLCFPHAGGSASAYHPLSAAVSGAVEPLIVQYPGRQDRHGEPFAERTDEVVDAVLAALAQHPGDAPLALFGHSMGAVMAYETARRLTDRGRPPVALFLSGRQAPSVPRRSTGPRPARELSDAELLQDMRELSGTDDEVLTEPELLPLILPPMRADYQLLDDHVHRAGPRLGCPIVALTGESDPRVTPDGVRLWADETDAAFDCHVLAGGHFFLDAHLPYVAEVIASALRHRESEGTRVG</sequence>
<proteinExistence type="inferred from homology"/>
<dbReference type="PANTHER" id="PTHR11487">
    <property type="entry name" value="THIOESTERASE"/>
    <property type="match status" value="1"/>
</dbReference>
<name>A0A5J6GD83_STRKN</name>
<dbReference type="PANTHER" id="PTHR11487:SF0">
    <property type="entry name" value="S-ACYL FATTY ACID SYNTHASE THIOESTERASE, MEDIUM CHAIN"/>
    <property type="match status" value="1"/>
</dbReference>
<dbReference type="InterPro" id="IPR001031">
    <property type="entry name" value="Thioesterase"/>
</dbReference>
<evidence type="ECO:0000313" key="4">
    <source>
        <dbReference type="EMBL" id="QEU91835.1"/>
    </source>
</evidence>
<feature type="domain" description="Thioesterase TesA-like" evidence="3">
    <location>
        <begin position="19"/>
        <end position="245"/>
    </location>
</feature>
<gene>
    <name evidence="4" type="ORF">CP970_13905</name>
</gene>
<dbReference type="SUPFAM" id="SSF53474">
    <property type="entry name" value="alpha/beta-Hydrolases"/>
    <property type="match status" value="1"/>
</dbReference>
<dbReference type="GO" id="GO:0016787">
    <property type="term" value="F:hydrolase activity"/>
    <property type="evidence" value="ECO:0007669"/>
    <property type="project" value="UniProtKB-KW"/>
</dbReference>
<dbReference type="Pfam" id="PF00975">
    <property type="entry name" value="Thioesterase"/>
    <property type="match status" value="1"/>
</dbReference>
<keyword evidence="2" id="KW-0378">Hydrolase</keyword>
<dbReference type="Gene3D" id="3.40.50.1820">
    <property type="entry name" value="alpha/beta hydrolase"/>
    <property type="match status" value="1"/>
</dbReference>
<dbReference type="InterPro" id="IPR020802">
    <property type="entry name" value="TesA-like"/>
</dbReference>
<dbReference type="EMBL" id="CP023699">
    <property type="protein sequence ID" value="QEU91835.1"/>
    <property type="molecule type" value="Genomic_DNA"/>
</dbReference>
<dbReference type="KEGG" id="ska:CP970_13905"/>
<dbReference type="RefSeq" id="WP_055547389.1">
    <property type="nucleotide sequence ID" value="NZ_CP023699.1"/>
</dbReference>
<keyword evidence="5" id="KW-1185">Reference proteome</keyword>
<dbReference type="InterPro" id="IPR029058">
    <property type="entry name" value="AB_hydrolase_fold"/>
</dbReference>
<comment type="similarity">
    <text evidence="1">Belongs to the thioesterase family.</text>
</comment>
<evidence type="ECO:0000259" key="3">
    <source>
        <dbReference type="SMART" id="SM00824"/>
    </source>
</evidence>
<dbReference type="SMART" id="SM00824">
    <property type="entry name" value="PKS_TE"/>
    <property type="match status" value="1"/>
</dbReference>
<dbReference type="GO" id="GO:0008610">
    <property type="term" value="P:lipid biosynthetic process"/>
    <property type="evidence" value="ECO:0007669"/>
    <property type="project" value="TreeGrafter"/>
</dbReference>
<dbReference type="InterPro" id="IPR012223">
    <property type="entry name" value="TEII"/>
</dbReference>
<dbReference type="Proteomes" id="UP000325529">
    <property type="component" value="Chromosome"/>
</dbReference>
<accession>A0A5J6GD83</accession>
<reference evidence="4 5" key="1">
    <citation type="submission" date="2017-09" db="EMBL/GenBank/DDBJ databases">
        <authorList>
            <person name="Lee N."/>
            <person name="Cho B.-K."/>
        </authorList>
    </citation>
    <scope>NUCLEOTIDE SEQUENCE [LARGE SCALE GENOMIC DNA]</scope>
    <source>
        <strain evidence="4 5">ATCC 12853</strain>
    </source>
</reference>
<evidence type="ECO:0000256" key="1">
    <source>
        <dbReference type="ARBA" id="ARBA00007169"/>
    </source>
</evidence>
<evidence type="ECO:0000313" key="5">
    <source>
        <dbReference type="Proteomes" id="UP000325529"/>
    </source>
</evidence>
<protein>
    <submittedName>
        <fullName evidence="4">Thioesterase</fullName>
    </submittedName>
</protein>
<dbReference type="OrthoDB" id="8480037at2"/>
<dbReference type="AlphaFoldDB" id="A0A5J6GD83"/>